<dbReference type="EMBL" id="JAZDUA010000004">
    <property type="protein sequence ID" value="KAK7874248.1"/>
    <property type="molecule type" value="Genomic_DNA"/>
</dbReference>
<feature type="domain" description="C2H2-type" evidence="14">
    <location>
        <begin position="489"/>
        <end position="517"/>
    </location>
</feature>
<feature type="domain" description="C2H2-type" evidence="14">
    <location>
        <begin position="376"/>
        <end position="404"/>
    </location>
</feature>
<feature type="domain" description="C2H2-type" evidence="14">
    <location>
        <begin position="461"/>
        <end position="488"/>
    </location>
</feature>
<dbReference type="PROSITE" id="PS00028">
    <property type="entry name" value="ZINC_FINGER_C2H2_1"/>
    <property type="match status" value="13"/>
</dbReference>
<dbReference type="FunFam" id="3.30.160.60:FF:000322">
    <property type="entry name" value="GDNF-inducible zinc finger protein 1"/>
    <property type="match status" value="1"/>
</dbReference>
<feature type="domain" description="C2H2-type" evidence="14">
    <location>
        <begin position="957"/>
        <end position="984"/>
    </location>
</feature>
<dbReference type="PROSITE" id="PS50157">
    <property type="entry name" value="ZINC_FINGER_C2H2_2"/>
    <property type="match status" value="13"/>
</dbReference>
<evidence type="ECO:0000256" key="2">
    <source>
        <dbReference type="ARBA" id="ARBA00006991"/>
    </source>
</evidence>
<keyword evidence="12" id="KW-0175">Coiled coil</keyword>
<dbReference type="InterPro" id="IPR036236">
    <property type="entry name" value="Znf_C2H2_sf"/>
</dbReference>
<feature type="domain" description="C2H2-type" evidence="14">
    <location>
        <begin position="433"/>
        <end position="460"/>
    </location>
</feature>
<keyword evidence="9" id="KW-0804">Transcription</keyword>
<feature type="coiled-coil region" evidence="12">
    <location>
        <begin position="1000"/>
        <end position="1036"/>
    </location>
</feature>
<dbReference type="GO" id="GO:0005634">
    <property type="term" value="C:nucleus"/>
    <property type="evidence" value="ECO:0007669"/>
    <property type="project" value="UniProtKB-SubCell"/>
</dbReference>
<keyword evidence="6" id="KW-0862">Zinc</keyword>
<feature type="domain" description="C2H2-type" evidence="14">
    <location>
        <begin position="898"/>
        <end position="926"/>
    </location>
</feature>
<dbReference type="SUPFAM" id="SSF57667">
    <property type="entry name" value="beta-beta-alpha zinc fingers"/>
    <property type="match status" value="8"/>
</dbReference>
<feature type="domain" description="C2H2-type" evidence="14">
    <location>
        <begin position="315"/>
        <end position="342"/>
    </location>
</feature>
<dbReference type="FunFam" id="3.30.160.60:FF:000446">
    <property type="entry name" value="Zinc finger protein"/>
    <property type="match status" value="2"/>
</dbReference>
<evidence type="ECO:0000256" key="6">
    <source>
        <dbReference type="ARBA" id="ARBA00022833"/>
    </source>
</evidence>
<feature type="domain" description="C2H2-type" evidence="14">
    <location>
        <begin position="866"/>
        <end position="894"/>
    </location>
</feature>
<feature type="compositionally biased region" description="Pro residues" evidence="13">
    <location>
        <begin position="273"/>
        <end position="305"/>
    </location>
</feature>
<protein>
    <recommendedName>
        <fullName evidence="14">C2H2-type domain-containing protein</fullName>
    </recommendedName>
</protein>
<evidence type="ECO:0000256" key="8">
    <source>
        <dbReference type="ARBA" id="ARBA00023125"/>
    </source>
</evidence>
<feature type="region of interest" description="Disordered" evidence="13">
    <location>
        <begin position="245"/>
        <end position="305"/>
    </location>
</feature>
<evidence type="ECO:0000256" key="12">
    <source>
        <dbReference type="SAM" id="Coils"/>
    </source>
</evidence>
<dbReference type="SMART" id="SM00355">
    <property type="entry name" value="ZnF_C2H2"/>
    <property type="match status" value="14"/>
</dbReference>
<dbReference type="PANTHER" id="PTHR24384:SF218">
    <property type="entry name" value="ZINC FINGER PROTEIN 502"/>
    <property type="match status" value="1"/>
</dbReference>
<dbReference type="GO" id="GO:0000978">
    <property type="term" value="F:RNA polymerase II cis-regulatory region sequence-specific DNA binding"/>
    <property type="evidence" value="ECO:0007669"/>
    <property type="project" value="TreeGrafter"/>
</dbReference>
<evidence type="ECO:0000313" key="15">
    <source>
        <dbReference type="EMBL" id="KAK7874248.1"/>
    </source>
</evidence>
<evidence type="ECO:0000256" key="11">
    <source>
        <dbReference type="PROSITE-ProRule" id="PRU00042"/>
    </source>
</evidence>
<keyword evidence="10" id="KW-0539">Nucleus</keyword>
<evidence type="ECO:0000256" key="9">
    <source>
        <dbReference type="ARBA" id="ARBA00023163"/>
    </source>
</evidence>
<evidence type="ECO:0000256" key="7">
    <source>
        <dbReference type="ARBA" id="ARBA00023015"/>
    </source>
</evidence>
<dbReference type="InterPro" id="IPR013087">
    <property type="entry name" value="Znf_C2H2_type"/>
</dbReference>
<organism evidence="15 16">
    <name type="scientific">Gryllus longicercus</name>
    <dbReference type="NCBI Taxonomy" id="2509291"/>
    <lineage>
        <taxon>Eukaryota</taxon>
        <taxon>Metazoa</taxon>
        <taxon>Ecdysozoa</taxon>
        <taxon>Arthropoda</taxon>
        <taxon>Hexapoda</taxon>
        <taxon>Insecta</taxon>
        <taxon>Pterygota</taxon>
        <taxon>Neoptera</taxon>
        <taxon>Polyneoptera</taxon>
        <taxon>Orthoptera</taxon>
        <taxon>Ensifera</taxon>
        <taxon>Gryllidea</taxon>
        <taxon>Grylloidea</taxon>
        <taxon>Gryllidae</taxon>
        <taxon>Gryllinae</taxon>
        <taxon>Gryllus</taxon>
    </lineage>
</organism>
<keyword evidence="8" id="KW-0238">DNA-binding</keyword>
<comment type="subcellular location">
    <subcellularLocation>
        <location evidence="1">Nucleus</location>
    </subcellularLocation>
</comment>
<dbReference type="Gene3D" id="3.30.160.60">
    <property type="entry name" value="Classic Zinc Finger"/>
    <property type="match status" value="10"/>
</dbReference>
<feature type="domain" description="C2H2-type" evidence="14">
    <location>
        <begin position="558"/>
        <end position="585"/>
    </location>
</feature>
<evidence type="ECO:0000313" key="16">
    <source>
        <dbReference type="Proteomes" id="UP001378592"/>
    </source>
</evidence>
<evidence type="ECO:0000256" key="5">
    <source>
        <dbReference type="ARBA" id="ARBA00022771"/>
    </source>
</evidence>
<feature type="region of interest" description="Disordered" evidence="13">
    <location>
        <begin position="801"/>
        <end position="832"/>
    </location>
</feature>
<sequence>MEAEPGGEEAAADSSVAQLSSLTDDSEPLVILVHSTGADASVIDGTRSVPGPSFSASAMAPVVTLIQQGEDIPSLGSSAPSLIDNDQTMVLASGDDESLNNLVGSVPAGEGGADQCVALFQTENGQIVCLTYTVAPINGEEADEENVADVLGTNNTAGLGSFDIVDGLQEHFILDGLNASASIAVPGTSADVHISTNLLCNLNEAKRTPKKVKAQEEVPGSVSVPVEALGKLRLEERLRVLEQLLPPPPLTASRPISTPPSGRDAKGKRSLPKGPPPPLRPRPPATAEPTAPVPVPTSRPIPNPNAVPVPPTSLYACDLCGACFERPAQFYGHLRRHRGERVHLCSLCEGPSPPEFSSAAKLRAHEHRHHPGGRPHACLLCPARFDRASQLSYHTRRVHAGERPHACALCPKAFFKSSDLRTHLNVHLGIHKSVCETCGRRFGHVSNLIRHARTHSGVRPYPCPDCGRRFGQLNGMLQHRASHNDARRFSCPACGRLFKTVAVMRKHSRTTHGAYPPPFRLGGPTPSASVGSAVEVITPDDPDLEALDTEPRPRPRRFYCAACGDAFEFAALLRQHERQHEGGELPCGGCGRTYASVEELKTHACAQPGVARPSAPASRPHSPPLPPPHPSPPISPLPPPQPSPPPPPLSLAQSLPVPVSAPVSASDLSEGQRLLESLLLGDAPVEEGQGVEAEVVTDTLVEGEVNGLVPTPTLATTESPEVVDSKIVVIVTSGAPLGDVAREGGSEDDGDAGMPLLVLRPRSAPLPLPPAPVAEAVTLASGIDSRSPSLLSRDSHLQDIAKQAASSPDNPQNDPSAPAVSGPSPNTVGRRKANRTFSCSECGKVFLKSGNYKQHLGMHFVDQKNHKCPICGQLFAWKSTLNKHVSKVHAEGEPPPRPPCELCGREYATLAQVQEHIRRDHFLQRPHACSEPSCTKRFYKKHDLKVHLRMHNKERPYICGSCGKTFYHLSHIIRHERIHSGLRPYKCTDCGRHFNQSSALKCHRRRHREKEHVLQQLQLQFQHQQEQEDIQQLNRKSNEEDQCLLEEQVLEGTGLEAAGLGTVELDAPTLETAEDTASLLTAPGLEGDPPEPLVELTVTDAEMVLGLPSSVVFSQGLFPDVN</sequence>
<feature type="compositionally biased region" description="Pro residues" evidence="13">
    <location>
        <begin position="621"/>
        <end position="649"/>
    </location>
</feature>
<feature type="domain" description="C2H2-type" evidence="14">
    <location>
        <begin position="927"/>
        <end position="956"/>
    </location>
</feature>
<dbReference type="InterPro" id="IPR050752">
    <property type="entry name" value="C2H2-ZF_domain"/>
</dbReference>
<keyword evidence="5 11" id="KW-0863">Zinc-finger</keyword>
<keyword evidence="16" id="KW-1185">Reference proteome</keyword>
<feature type="domain" description="C2H2-type" evidence="14">
    <location>
        <begin position="837"/>
        <end position="864"/>
    </location>
</feature>
<keyword evidence="7" id="KW-0805">Transcription regulation</keyword>
<feature type="domain" description="C2H2-type" evidence="14">
    <location>
        <begin position="405"/>
        <end position="432"/>
    </location>
</feature>
<evidence type="ECO:0000256" key="13">
    <source>
        <dbReference type="SAM" id="MobiDB-lite"/>
    </source>
</evidence>
<gene>
    <name evidence="15" type="ORF">R5R35_006285</name>
</gene>
<comment type="similarity">
    <text evidence="2">Belongs to the krueppel C2H2-type zinc-finger protein family.</text>
</comment>
<evidence type="ECO:0000256" key="3">
    <source>
        <dbReference type="ARBA" id="ARBA00022723"/>
    </source>
</evidence>
<reference evidence="15 16" key="1">
    <citation type="submission" date="2024-03" db="EMBL/GenBank/DDBJ databases">
        <title>The genome assembly and annotation of the cricket Gryllus longicercus Weissman &amp; Gray.</title>
        <authorList>
            <person name="Szrajer S."/>
            <person name="Gray D."/>
            <person name="Ylla G."/>
        </authorList>
    </citation>
    <scope>NUCLEOTIDE SEQUENCE [LARGE SCALE GENOMIC DNA]</scope>
    <source>
        <strain evidence="15">DAG 2021-001</strain>
        <tissue evidence="15">Whole body minus gut</tissue>
    </source>
</reference>
<dbReference type="FunFam" id="3.30.160.60:FF:000275">
    <property type="entry name" value="zinc finger protein 90 homolog"/>
    <property type="match status" value="1"/>
</dbReference>
<dbReference type="GO" id="GO:0008270">
    <property type="term" value="F:zinc ion binding"/>
    <property type="evidence" value="ECO:0007669"/>
    <property type="project" value="UniProtKB-KW"/>
</dbReference>
<evidence type="ECO:0000259" key="14">
    <source>
        <dbReference type="PROSITE" id="PS50157"/>
    </source>
</evidence>
<keyword evidence="3" id="KW-0479">Metal-binding</keyword>
<accession>A0AAN9WVW6</accession>
<feature type="domain" description="C2H2-type" evidence="14">
    <location>
        <begin position="985"/>
        <end position="1012"/>
    </location>
</feature>
<dbReference type="PANTHER" id="PTHR24384">
    <property type="entry name" value="FINGER PUTATIVE TRANSCRIPTION FACTOR FAMILY-RELATED"/>
    <property type="match status" value="1"/>
</dbReference>
<feature type="region of interest" description="Disordered" evidence="13">
    <location>
        <begin position="607"/>
        <end position="655"/>
    </location>
</feature>
<feature type="compositionally biased region" description="Polar residues" evidence="13">
    <location>
        <begin position="804"/>
        <end position="815"/>
    </location>
</feature>
<dbReference type="AlphaFoldDB" id="A0AAN9WVW6"/>
<keyword evidence="4" id="KW-0677">Repeat</keyword>
<dbReference type="GO" id="GO:0000981">
    <property type="term" value="F:DNA-binding transcription factor activity, RNA polymerase II-specific"/>
    <property type="evidence" value="ECO:0007669"/>
    <property type="project" value="TreeGrafter"/>
</dbReference>
<proteinExistence type="inferred from homology"/>
<evidence type="ECO:0000256" key="10">
    <source>
        <dbReference type="ARBA" id="ARBA00023242"/>
    </source>
</evidence>
<evidence type="ECO:0000256" key="4">
    <source>
        <dbReference type="ARBA" id="ARBA00022737"/>
    </source>
</evidence>
<feature type="compositionally biased region" description="Low complexity" evidence="13">
    <location>
        <begin position="611"/>
        <end position="620"/>
    </location>
</feature>
<dbReference type="Pfam" id="PF00096">
    <property type="entry name" value="zf-C2H2"/>
    <property type="match status" value="4"/>
</dbReference>
<name>A0AAN9WVW6_9ORTH</name>
<comment type="caution">
    <text evidence="15">The sequence shown here is derived from an EMBL/GenBank/DDBJ whole genome shotgun (WGS) entry which is preliminary data.</text>
</comment>
<evidence type="ECO:0000256" key="1">
    <source>
        <dbReference type="ARBA" id="ARBA00004123"/>
    </source>
</evidence>
<dbReference type="Proteomes" id="UP001378592">
    <property type="component" value="Unassembled WGS sequence"/>
</dbReference>